<feature type="transmembrane region" description="Helical" evidence="7">
    <location>
        <begin position="53"/>
        <end position="80"/>
    </location>
</feature>
<keyword evidence="4" id="KW-0130">Cell adhesion</keyword>
<feature type="transmembrane region" description="Helical" evidence="7">
    <location>
        <begin position="101"/>
        <end position="120"/>
    </location>
</feature>
<dbReference type="PANTHER" id="PTHR12316">
    <property type="entry name" value="NINJURIN-RELATED"/>
    <property type="match status" value="1"/>
</dbReference>
<keyword evidence="6 7" id="KW-0472">Membrane</keyword>
<protein>
    <submittedName>
        <fullName evidence="8">Ninjurin-1-like protein</fullName>
    </submittedName>
</protein>
<dbReference type="OrthoDB" id="6114058at2759"/>
<dbReference type="InterPro" id="IPR007007">
    <property type="entry name" value="Ninjurin"/>
</dbReference>
<evidence type="ECO:0000256" key="3">
    <source>
        <dbReference type="ARBA" id="ARBA00022692"/>
    </source>
</evidence>
<comment type="caution">
    <text evidence="8">The sequence shown here is derived from an EMBL/GenBank/DDBJ whole genome shotgun (WGS) entry which is preliminary data.</text>
</comment>
<gene>
    <name evidence="8" type="ORF">BLA29_002299</name>
</gene>
<accession>A0A1Y3BUS8</accession>
<keyword evidence="5 7" id="KW-1133">Transmembrane helix</keyword>
<reference evidence="8 9" key="1">
    <citation type="submission" date="2017-03" db="EMBL/GenBank/DDBJ databases">
        <title>Genome Survey of Euroglyphus maynei.</title>
        <authorList>
            <person name="Arlian L.G."/>
            <person name="Morgan M.S."/>
            <person name="Rider S.D."/>
        </authorList>
    </citation>
    <scope>NUCLEOTIDE SEQUENCE [LARGE SCALE GENOMIC DNA]</scope>
    <source>
        <strain evidence="8">Arlian Lab</strain>
        <tissue evidence="8">Whole body</tissue>
    </source>
</reference>
<evidence type="ECO:0000256" key="4">
    <source>
        <dbReference type="ARBA" id="ARBA00022889"/>
    </source>
</evidence>
<dbReference type="Pfam" id="PF04923">
    <property type="entry name" value="Ninjurin"/>
    <property type="match status" value="1"/>
</dbReference>
<dbReference type="EMBL" id="MUJZ01002003">
    <property type="protein sequence ID" value="OTF83817.1"/>
    <property type="molecule type" value="Genomic_DNA"/>
</dbReference>
<evidence type="ECO:0000256" key="2">
    <source>
        <dbReference type="ARBA" id="ARBA00008141"/>
    </source>
</evidence>
<proteinExistence type="inferred from homology"/>
<comment type="similarity">
    <text evidence="2">Belongs to the ninjurin family.</text>
</comment>
<evidence type="ECO:0000256" key="5">
    <source>
        <dbReference type="ARBA" id="ARBA00022989"/>
    </source>
</evidence>
<dbReference type="GO" id="GO:0016020">
    <property type="term" value="C:membrane"/>
    <property type="evidence" value="ECO:0007669"/>
    <property type="project" value="UniProtKB-SubCell"/>
</dbReference>
<evidence type="ECO:0000313" key="9">
    <source>
        <dbReference type="Proteomes" id="UP000194236"/>
    </source>
</evidence>
<dbReference type="Proteomes" id="UP000194236">
    <property type="component" value="Unassembled WGS sequence"/>
</dbReference>
<dbReference type="GO" id="GO:0007155">
    <property type="term" value="P:cell adhesion"/>
    <property type="evidence" value="ECO:0007669"/>
    <property type="project" value="UniProtKB-KW"/>
</dbReference>
<sequence>MELNGIQGNKSRINTNSYATKKTVSQGLFDVALLTANASQLKHTLTLGDESKFYLLMIILITASIMLQVLVGILFIYLGYHNIDNKQQQKRLNNLNNITTILVFIITVINVFISGFGININQSNM</sequence>
<evidence type="ECO:0000313" key="8">
    <source>
        <dbReference type="EMBL" id="OTF83817.1"/>
    </source>
</evidence>
<dbReference type="GO" id="GO:0042246">
    <property type="term" value="P:tissue regeneration"/>
    <property type="evidence" value="ECO:0007669"/>
    <property type="project" value="InterPro"/>
</dbReference>
<evidence type="ECO:0000256" key="6">
    <source>
        <dbReference type="ARBA" id="ARBA00023136"/>
    </source>
</evidence>
<evidence type="ECO:0000256" key="1">
    <source>
        <dbReference type="ARBA" id="ARBA00004141"/>
    </source>
</evidence>
<name>A0A1Y3BUS8_EURMA</name>
<organism evidence="8 9">
    <name type="scientific">Euroglyphus maynei</name>
    <name type="common">Mayne's house dust mite</name>
    <dbReference type="NCBI Taxonomy" id="6958"/>
    <lineage>
        <taxon>Eukaryota</taxon>
        <taxon>Metazoa</taxon>
        <taxon>Ecdysozoa</taxon>
        <taxon>Arthropoda</taxon>
        <taxon>Chelicerata</taxon>
        <taxon>Arachnida</taxon>
        <taxon>Acari</taxon>
        <taxon>Acariformes</taxon>
        <taxon>Sarcoptiformes</taxon>
        <taxon>Astigmata</taxon>
        <taxon>Psoroptidia</taxon>
        <taxon>Analgoidea</taxon>
        <taxon>Pyroglyphidae</taxon>
        <taxon>Pyroglyphinae</taxon>
        <taxon>Euroglyphus</taxon>
    </lineage>
</organism>
<dbReference type="AlphaFoldDB" id="A0A1Y3BUS8"/>
<evidence type="ECO:0000256" key="7">
    <source>
        <dbReference type="SAM" id="Phobius"/>
    </source>
</evidence>
<dbReference type="PANTHER" id="PTHR12316:SF17">
    <property type="entry name" value="NINJURIN C, ISOFORM D"/>
    <property type="match status" value="1"/>
</dbReference>
<keyword evidence="9" id="KW-1185">Reference proteome</keyword>
<keyword evidence="3 7" id="KW-0812">Transmembrane</keyword>
<comment type="subcellular location">
    <subcellularLocation>
        <location evidence="1">Membrane</location>
        <topology evidence="1">Multi-pass membrane protein</topology>
    </subcellularLocation>
</comment>